<proteinExistence type="predicted"/>
<feature type="compositionally biased region" description="Basic residues" evidence="1">
    <location>
        <begin position="2036"/>
        <end position="2045"/>
    </location>
</feature>
<feature type="compositionally biased region" description="Basic residues" evidence="1">
    <location>
        <begin position="2207"/>
        <end position="2218"/>
    </location>
</feature>
<evidence type="ECO:0000259" key="2">
    <source>
        <dbReference type="Pfam" id="PF16059"/>
    </source>
</evidence>
<feature type="compositionally biased region" description="Low complexity" evidence="1">
    <location>
        <begin position="2227"/>
        <end position="2257"/>
    </location>
</feature>
<feature type="domain" description="MGA conserved" evidence="2">
    <location>
        <begin position="1478"/>
        <end position="1522"/>
    </location>
</feature>
<feature type="region of interest" description="Disordered" evidence="1">
    <location>
        <begin position="1557"/>
        <end position="1587"/>
    </location>
</feature>
<dbReference type="Pfam" id="PF16059">
    <property type="entry name" value="MGA_dom"/>
    <property type="match status" value="1"/>
</dbReference>
<feature type="region of interest" description="Disordered" evidence="1">
    <location>
        <begin position="266"/>
        <end position="303"/>
    </location>
</feature>
<dbReference type="OrthoDB" id="6119313at2759"/>
<feature type="compositionally biased region" description="Low complexity" evidence="1">
    <location>
        <begin position="2680"/>
        <end position="2707"/>
    </location>
</feature>
<feature type="compositionally biased region" description="Polar residues" evidence="1">
    <location>
        <begin position="512"/>
        <end position="525"/>
    </location>
</feature>
<feature type="compositionally biased region" description="Basic and acidic residues" evidence="1">
    <location>
        <begin position="7"/>
        <end position="19"/>
    </location>
</feature>
<feature type="region of interest" description="Disordered" evidence="1">
    <location>
        <begin position="2006"/>
        <end position="2078"/>
    </location>
</feature>
<keyword evidence="4" id="KW-1185">Reference proteome</keyword>
<accession>A0A2T7PM44</accession>
<reference evidence="3 4" key="1">
    <citation type="submission" date="2018-04" db="EMBL/GenBank/DDBJ databases">
        <title>The genome of golden apple snail Pomacea canaliculata provides insight into stress tolerance and invasive adaptation.</title>
        <authorList>
            <person name="Liu C."/>
            <person name="Liu B."/>
            <person name="Ren Y."/>
            <person name="Zhang Y."/>
            <person name="Wang H."/>
            <person name="Li S."/>
            <person name="Jiang F."/>
            <person name="Yin L."/>
            <person name="Zhang G."/>
            <person name="Qian W."/>
            <person name="Fan W."/>
        </authorList>
    </citation>
    <scope>NUCLEOTIDE SEQUENCE [LARGE SCALE GENOMIC DNA]</scope>
    <source>
        <strain evidence="3">SZHN2017</strain>
        <tissue evidence="3">Muscle</tissue>
    </source>
</reference>
<feature type="compositionally biased region" description="Polar residues" evidence="1">
    <location>
        <begin position="2180"/>
        <end position="2192"/>
    </location>
</feature>
<protein>
    <recommendedName>
        <fullName evidence="2">MGA conserved domain-containing protein</fullName>
    </recommendedName>
</protein>
<feature type="region of interest" description="Disordered" evidence="1">
    <location>
        <begin position="2410"/>
        <end position="2491"/>
    </location>
</feature>
<evidence type="ECO:0000313" key="3">
    <source>
        <dbReference type="EMBL" id="PVD34495.1"/>
    </source>
</evidence>
<feature type="compositionally biased region" description="Basic and acidic residues" evidence="1">
    <location>
        <begin position="1045"/>
        <end position="1058"/>
    </location>
</feature>
<feature type="compositionally biased region" description="Acidic residues" evidence="1">
    <location>
        <begin position="1059"/>
        <end position="1070"/>
    </location>
</feature>
<evidence type="ECO:0000256" key="1">
    <source>
        <dbReference type="SAM" id="MobiDB-lite"/>
    </source>
</evidence>
<feature type="compositionally biased region" description="Polar residues" evidence="1">
    <location>
        <begin position="2006"/>
        <end position="2018"/>
    </location>
</feature>
<feature type="region of interest" description="Disordered" evidence="1">
    <location>
        <begin position="1045"/>
        <end position="1078"/>
    </location>
</feature>
<gene>
    <name evidence="3" type="ORF">C0Q70_05770</name>
</gene>
<dbReference type="Proteomes" id="UP000245119">
    <property type="component" value="Linkage Group LG3"/>
</dbReference>
<name>A0A2T7PM44_POMCA</name>
<feature type="compositionally biased region" description="Basic and acidic residues" evidence="1">
    <location>
        <begin position="2789"/>
        <end position="2814"/>
    </location>
</feature>
<sequence>MARTKRKELEKEAKRKGELSQKNPNVEKSVAASPLLLPQNSSNCTDSAVKFDSSLGQSLSLPKQWELSKHKAVVVQTESHVANKEYQLPSKDGTLCNRGGEGTKFEHVSSLQASHPHAPLSTLQKLNICDDSFMSESVGDTRPLTDSGGKVGNIKKSQSMTVTSSKRVLFPASLSSPAQLPRAVVCVEDICKSPDGNILKIMKRQSSKEPTEIEGASSGFEQNLVEFGDLLAKNSTDLSLTGDRTVSSTSTTKNIFEQFDTEIIGRRSPRLRSNSPRGNYSQGSPIFQDMSSRSNSEERQHSNIASAVRALRGISEKVSEVRSQTRVRNQESKLVSFVISDSKEASPESLSPQRHSPQGSSDMNPPELAIKAPKAKKTSPSPMHVENCETPLSGVKRGRSPRNLSDDIPSSHVSSQKLDNRGEECLSISSLCRKKPKMDDGVSEDVVPSFQILSSTSVQAHLPFKEVQNEPQASSSLKTSEQFCVNTDLHSKDTGARKACEKSGYSRSFRIISSTSPQGHPSSKGIQRDPQAPGSFATSEQVCLGADSHKDQGVRKISCPKPGDEAIVTLSLSSQLCPQSQISGAGECAEGMEPSLLCAMLIGGSEVAKTYEKSREHIHANVPNMSRQQEPVALSSSSDSVTDALLNGELTNDHLDAQTPYELPLLSNLPPLVKPNFGVLDLTLNEPVPFEEENVFVYKKNVVLLELISKVTDYLKQLGTTVDGSVIEDAEKALFEDGSEQKQLPFRIETPVIAGEQGMTSSQSDFKLNCDAHNKNLPQETRCEKLAADSSTYSPVNTVAINVVDENSGVDSGKKNSVEAHQPIIEQMQGSVQDKPDIDLANESSLASEKQKSLGELNTVIAKGTNQTAPKMLLVLPSSSKDLVKAVEKNKNISDLNTSVNQSTASGTSEPVGEPDKRFPESNITTTTSGREVKSGEISDDPSTSRSHWQPKVPSASHTGRPLWSRWHKIVFPSPLHILSRPEQPSVNKRLSPFISKELDAYLRKHSNRLVVPAGPKSKLAKILVLHGFFKDYSHLEAELNKHSDFGHCSGDDCPGRSDEDEEGDDEERDDFPQKFEPDFDEVDGLVFMSFANETAMESHIQVEKDLKWDKEPNAFLNIARFRAFEESRREDGTSRRESQGLRGQHMRWRKYQRMYRKEFRGRLEAKEKGLPWPLPRIPHKTSDVSKIKNWKRKLERDGIKTEDASGSQNSVCAGSDAASHKKKKRKTYVFSVKKKSKKSAPAAERVFNTSTISDHDVDDRSIEGGLCPSDMRSAEEEDDYGKPIPIDQDGYMEDVQNSLKEMEQKQKGIMLNKTLLGHLRMGPEDCEIFKKLGGWVTCQKPIKKGSGDKKFRNQTISSVTTGDLGNERKIQKKSKTSFILDRVREERAREAVLAVQRYDDVRDTHGSLQFSSDSNDMSVLSEGGDFMDLTGDSPSPTSSHKAKYSCDKPGCRYGCICHLCQSIGESDDLEQGVSATSQGRACDKEYCRLGCICESLEKSSKRSSPLHCRKPECVLECQCLKEVPCTSESPHPLVKAEADDVEKNLHIELKSEKIDPVDMAESSGDELPTLEKTNSRRQRSLDRYSNLPRRQTSYRIAKNLDAVSRKAMMLYETSEIYWEQSCNRRKKSADSPGSSAAVPFTASNTVSTYSDAIPITSDPCTSPPAATTLTLMSPFSRQGLTHAATAEHSQASIPISIACVTPSSGITPVPTSLKSPSTLGSDMCGQNHQKANQELSPVVISDDEGHANKMSSIQNQLDSPKSTKLKLFSGERTSASSSAQQSMSPPTTTSTQLASTPPLASVASGPSLTGLVSSAFSQPRWHTSMVCLRANPPGKEKKDTSDDVQEEDEIKLLEFIANCNWDSAKKNILLQVAQCLSRAQYPSPRTMFVGDFRVEILPKASKPSVIPPELRSKLPEMMYSIRVRVTPYRNANTPSPHPVGLFRNASTPAGVSVVPMPTGVIPLAISTHLKSPNKPDDLQEKFNQSSFGISGLGQLQINHNTLPSSLSVQGESVQLQGKKTKKRGDPDSAKSQQSGKRKRKKEKKKNVDAEGSSNQAADLKNKKESSPGNTPGTIKVPIISMGTTQSFPISKLMPLIPGVSSHQVIGPVANLKDLKFIQLPGQKSLLQLLPASALGIKPSPDGKGSPQFLAVPVPIAPVPLKGDSKRGGTKMQVDAASAHASSCGTQNSTQPVGGPVQLSADSNISSKKKKKKKKKKKEEKGKTSETSKNYTSICRSRSTTSTTMPASDASSVSVPSGFQEQSAPHSLQIVPSVGSPGSRMEGVNVGLKTPPPISSVLFGNQIISITSPGRQGTTGGGEQVMVATKATPDFTASSGCKDPSKVAPEKTVSLLANNKSLLSTAARILSSTSPGGIESSGEKVLPTVNPSQHSSAACADDYLTQLKTKTSKAKKKNQLLLVPPKQNRSPEKEGKFVEEDSLASVGSQGTESSNSLFLSEEDSADLEQENQMSGESNLVAEQSSSLTASREREKCIVPKSKNKSRVHLVHKQREKNRRAEHYIMFQHLKNVLFSIDKDRKLLPPLPKTKLLSKAELVIKYHQKRDLSLEKTRAVEQKRHALLKQQLDTKVDDLKQEGAAEETIVSILDSVKVSHLPRVPLDNRLSVEEQRLLASDHAAVGASSSWLTAASDSHSSYSTRLRSGSVASMLLSPWHVDHLARSVASSEESDSSQPISITSSTSRSASPAGSQPKEKRRKSCKPVKLRKKLPSQFVIEIERAEEDVGFMDGENSDFRVQQTQEDTNSFAIKDGREPSERLKQTLQQRSSTSCTADVRDGEALKDGDPGVKVVPPDRDSMSAHGVHVEARWLLRLVSRSKQEKILQIVTQ</sequence>
<feature type="compositionally biased region" description="Polar residues" evidence="1">
    <location>
        <begin position="280"/>
        <end position="294"/>
    </location>
</feature>
<feature type="region of interest" description="Disordered" evidence="1">
    <location>
        <begin position="2369"/>
        <end position="2393"/>
    </location>
</feature>
<evidence type="ECO:0000313" key="4">
    <source>
        <dbReference type="Proteomes" id="UP000245119"/>
    </source>
</evidence>
<feature type="region of interest" description="Disordered" evidence="1">
    <location>
        <begin position="340"/>
        <end position="420"/>
    </location>
</feature>
<feature type="compositionally biased region" description="Polar residues" evidence="1">
    <location>
        <begin position="2441"/>
        <end position="2454"/>
    </location>
</feature>
<feature type="region of interest" description="Disordered" evidence="1">
    <location>
        <begin position="512"/>
        <end position="538"/>
    </location>
</feature>
<feature type="compositionally biased region" description="Acidic residues" evidence="1">
    <location>
        <begin position="2456"/>
        <end position="2465"/>
    </location>
</feature>
<feature type="region of interest" description="Disordered" evidence="1">
    <location>
        <begin position="1707"/>
        <end position="1731"/>
    </location>
</feature>
<feature type="region of interest" description="Disordered" evidence="1">
    <location>
        <begin position="1266"/>
        <end position="1289"/>
    </location>
</feature>
<feature type="compositionally biased region" description="Polar residues" evidence="1">
    <location>
        <begin position="895"/>
        <end position="909"/>
    </location>
</feature>
<feature type="compositionally biased region" description="Polar residues" evidence="1">
    <location>
        <begin position="2776"/>
        <end position="2787"/>
    </location>
</feature>
<comment type="caution">
    <text evidence="3">The sequence shown here is derived from an EMBL/GenBank/DDBJ whole genome shotgun (WGS) entry which is preliminary data.</text>
</comment>
<organism evidence="3 4">
    <name type="scientific">Pomacea canaliculata</name>
    <name type="common">Golden apple snail</name>
    <dbReference type="NCBI Taxonomy" id="400727"/>
    <lineage>
        <taxon>Eukaryota</taxon>
        <taxon>Metazoa</taxon>
        <taxon>Spiralia</taxon>
        <taxon>Lophotrochozoa</taxon>
        <taxon>Mollusca</taxon>
        <taxon>Gastropoda</taxon>
        <taxon>Caenogastropoda</taxon>
        <taxon>Architaenioglossa</taxon>
        <taxon>Ampullarioidea</taxon>
        <taxon>Ampullariidae</taxon>
        <taxon>Pomacea</taxon>
    </lineage>
</organism>
<dbReference type="EMBL" id="PZQS01000003">
    <property type="protein sequence ID" value="PVD34495.1"/>
    <property type="molecule type" value="Genomic_DNA"/>
</dbReference>
<feature type="region of interest" description="Disordered" evidence="1">
    <location>
        <begin position="2773"/>
        <end position="2814"/>
    </location>
</feature>
<feature type="region of interest" description="Disordered" evidence="1">
    <location>
        <begin position="2680"/>
        <end position="2718"/>
    </location>
</feature>
<feature type="compositionally biased region" description="Polar residues" evidence="1">
    <location>
        <begin position="2466"/>
        <end position="2485"/>
    </location>
</feature>
<feature type="region of interest" description="Disordered" evidence="1">
    <location>
        <begin position="1200"/>
        <end position="1219"/>
    </location>
</feature>
<feature type="region of interest" description="Disordered" evidence="1">
    <location>
        <begin position="2159"/>
        <end position="2260"/>
    </location>
</feature>
<feature type="region of interest" description="Disordered" evidence="1">
    <location>
        <begin position="1"/>
        <end position="40"/>
    </location>
</feature>
<feature type="region of interest" description="Disordered" evidence="1">
    <location>
        <begin position="1770"/>
        <end position="1805"/>
    </location>
</feature>
<feature type="compositionally biased region" description="Low complexity" evidence="1">
    <location>
        <begin position="1774"/>
        <end position="1793"/>
    </location>
</feature>
<feature type="compositionally biased region" description="Basic and acidic residues" evidence="1">
    <location>
        <begin position="2425"/>
        <end position="2435"/>
    </location>
</feature>
<feature type="compositionally biased region" description="Polar residues" evidence="1">
    <location>
        <begin position="348"/>
        <end position="363"/>
    </location>
</feature>
<feature type="region of interest" description="Disordered" evidence="1">
    <location>
        <begin position="895"/>
        <end position="960"/>
    </location>
</feature>
<dbReference type="InterPro" id="IPR032060">
    <property type="entry name" value="MGA_dom"/>
</dbReference>